<comment type="caution">
    <text evidence="1">The sequence shown here is derived from an EMBL/GenBank/DDBJ whole genome shotgun (WGS) entry which is preliminary data.</text>
</comment>
<name>A0ABR6BGF1_9PSEU</name>
<reference evidence="1 2" key="1">
    <citation type="submission" date="2020-08" db="EMBL/GenBank/DDBJ databases">
        <title>Genomic Encyclopedia of Archaeal and Bacterial Type Strains, Phase II (KMG-II): from individual species to whole genera.</title>
        <authorList>
            <person name="Goeker M."/>
        </authorList>
    </citation>
    <scope>NUCLEOTIDE SEQUENCE [LARGE SCALE GENOMIC DNA]</scope>
    <source>
        <strain evidence="1 2">DSM 43850</strain>
    </source>
</reference>
<protein>
    <submittedName>
        <fullName evidence="1">Uncharacterized protein</fullName>
    </submittedName>
</protein>
<sequence>MTRLRHLHRVEWKLGYPVEDEHDCDPVDPVAWWWFRPKFVRGEDLVYHLARGSVDRPPAATAEHTCACKLRRTRPHPCALTALREVLPACALCLVAARLFKSLGIRVIKAQDLI</sequence>
<evidence type="ECO:0000313" key="1">
    <source>
        <dbReference type="EMBL" id="MBA8925958.1"/>
    </source>
</evidence>
<dbReference type="Proteomes" id="UP000517916">
    <property type="component" value="Unassembled WGS sequence"/>
</dbReference>
<accession>A0ABR6BGF1</accession>
<dbReference type="EMBL" id="JACJID010000002">
    <property type="protein sequence ID" value="MBA8925958.1"/>
    <property type="molecule type" value="Genomic_DNA"/>
</dbReference>
<proteinExistence type="predicted"/>
<keyword evidence="2" id="KW-1185">Reference proteome</keyword>
<organism evidence="1 2">
    <name type="scientific">Kutzneria viridogrisea</name>
    <dbReference type="NCBI Taxonomy" id="47990"/>
    <lineage>
        <taxon>Bacteria</taxon>
        <taxon>Bacillati</taxon>
        <taxon>Actinomycetota</taxon>
        <taxon>Actinomycetes</taxon>
        <taxon>Pseudonocardiales</taxon>
        <taxon>Pseudonocardiaceae</taxon>
        <taxon>Kutzneria</taxon>
    </lineage>
</organism>
<gene>
    <name evidence="1" type="ORF">BC739_003157</name>
</gene>
<evidence type="ECO:0000313" key="2">
    <source>
        <dbReference type="Proteomes" id="UP000517916"/>
    </source>
</evidence>